<protein>
    <submittedName>
        <fullName evidence="2">Uncharacterized protein</fullName>
    </submittedName>
</protein>
<feature type="compositionally biased region" description="Basic and acidic residues" evidence="1">
    <location>
        <begin position="188"/>
        <end position="198"/>
    </location>
</feature>
<feature type="region of interest" description="Disordered" evidence="1">
    <location>
        <begin position="621"/>
        <end position="731"/>
    </location>
</feature>
<feature type="region of interest" description="Disordered" evidence="1">
    <location>
        <begin position="578"/>
        <end position="599"/>
    </location>
</feature>
<feature type="compositionally biased region" description="Basic and acidic residues" evidence="1">
    <location>
        <begin position="279"/>
        <end position="298"/>
    </location>
</feature>
<reference evidence="2" key="2">
    <citation type="journal article" date="2023" name="IMA Fungus">
        <title>Comparative genomic study of the Penicillium genus elucidates a diverse pangenome and 15 lateral gene transfer events.</title>
        <authorList>
            <person name="Petersen C."/>
            <person name="Sorensen T."/>
            <person name="Nielsen M.R."/>
            <person name="Sondergaard T.E."/>
            <person name="Sorensen J.L."/>
            <person name="Fitzpatrick D.A."/>
            <person name="Frisvad J.C."/>
            <person name="Nielsen K.L."/>
        </authorList>
    </citation>
    <scope>NUCLEOTIDE SEQUENCE</scope>
    <source>
        <strain evidence="2">IBT 16125</strain>
    </source>
</reference>
<evidence type="ECO:0000256" key="1">
    <source>
        <dbReference type="SAM" id="MobiDB-lite"/>
    </source>
</evidence>
<feature type="region of interest" description="Disordered" evidence="1">
    <location>
        <begin position="470"/>
        <end position="521"/>
    </location>
</feature>
<accession>A0AAD6C8R0</accession>
<feature type="compositionally biased region" description="Pro residues" evidence="1">
    <location>
        <begin position="688"/>
        <end position="702"/>
    </location>
</feature>
<feature type="compositionally biased region" description="Polar residues" evidence="1">
    <location>
        <begin position="578"/>
        <end position="595"/>
    </location>
</feature>
<feature type="compositionally biased region" description="Polar residues" evidence="1">
    <location>
        <begin position="70"/>
        <end position="83"/>
    </location>
</feature>
<sequence length="754" mass="83383">MAPRDRSPVHVPLRTSSRTHVKTGAMEKRDDVGYIERKTSKAQRILGTDLPLPNPQGGWEKPQKSRRQSLRTPDSSSRQSDQHSGFAAFPSSRDSIAPPPNLRVRASSPLLGHNYQSQESVPPMPKHSKRVHQSGSSSTLFSYFSSKESTKSNSKSNPTTPKQQSLQPHVRHELGLDPQVTYKQSRSAAKEQEKDKDSKRKLRPPRIDLSILFPKPRNNAPPLLSPHRMTKSPSPVPTVVSDYPSNRMDRGGIVSSAKKFGEPLSQRTSVIPNEGPKQNGDRSDLLSIPESKDGEWYDHPLERTVGTSEIDLALDRYAGRRSLFSRSSVYTASREKLKPDTHRPAEMGIAARRGQTPAAIQPKDMYLMPTTQPAETTRHRALTTESSTSRGGKSAVSKKSSKSTLRNKDLQNSSVLCLSSSEDEDEEDVETPTNQQGKATKDSRRSSVATYGEYEPEIYTARAVQAATVKKVNRAPSTSSRGSHPTNAPSQSNRRHTSIASTGKSSTTTRRTANSKRSSHIPIIAEPDILNQFPQQPLRSPQELKEMNRRSRVIAVTRQEQDLLEAMRQRKGKITPSIFQYNSGAPETDRNSMVSGPSRDSFCGSDTSFLRLSAAFPPFHARTDQGATHMDKKASPSQSSGSDTEQKIGNPMASPQFSTGYSESLPSPATSGASPLTPTLPIHRFSPLPSPKPPPRGPPPAIPEDQKRHSRRRTDSSEAIMLHDNGEPQRKHDLPLWAFDFDWKHDRASVAPVY</sequence>
<dbReference type="AlphaFoldDB" id="A0AAD6C8R0"/>
<feature type="compositionally biased region" description="Basic and acidic residues" evidence="1">
    <location>
        <begin position="25"/>
        <end position="39"/>
    </location>
</feature>
<name>A0AAD6C8R0_9EURO</name>
<feature type="compositionally biased region" description="Polar residues" evidence="1">
    <location>
        <begin position="475"/>
        <end position="504"/>
    </location>
</feature>
<dbReference type="GeneID" id="81599291"/>
<reference evidence="2" key="1">
    <citation type="submission" date="2022-12" db="EMBL/GenBank/DDBJ databases">
        <authorList>
            <person name="Petersen C."/>
        </authorList>
    </citation>
    <scope>NUCLEOTIDE SEQUENCE</scope>
    <source>
        <strain evidence="2">IBT 16125</strain>
    </source>
</reference>
<proteinExistence type="predicted"/>
<dbReference type="EMBL" id="JAPVEA010000005">
    <property type="protein sequence ID" value="KAJ5454710.1"/>
    <property type="molecule type" value="Genomic_DNA"/>
</dbReference>
<feature type="compositionally biased region" description="Basic and acidic residues" evidence="1">
    <location>
        <begin position="333"/>
        <end position="345"/>
    </location>
</feature>
<evidence type="ECO:0000313" key="2">
    <source>
        <dbReference type="EMBL" id="KAJ5454710.1"/>
    </source>
</evidence>
<keyword evidence="3" id="KW-1185">Reference proteome</keyword>
<feature type="region of interest" description="Disordered" evidence="1">
    <location>
        <begin position="328"/>
        <end position="447"/>
    </location>
</feature>
<comment type="caution">
    <text evidence="2">The sequence shown here is derived from an EMBL/GenBank/DDBJ whole genome shotgun (WGS) entry which is preliminary data.</text>
</comment>
<feature type="compositionally biased region" description="Low complexity" evidence="1">
    <location>
        <begin position="134"/>
        <end position="162"/>
    </location>
</feature>
<organism evidence="2 3">
    <name type="scientific">Penicillium daleae</name>
    <dbReference type="NCBI Taxonomy" id="63821"/>
    <lineage>
        <taxon>Eukaryota</taxon>
        <taxon>Fungi</taxon>
        <taxon>Dikarya</taxon>
        <taxon>Ascomycota</taxon>
        <taxon>Pezizomycotina</taxon>
        <taxon>Eurotiomycetes</taxon>
        <taxon>Eurotiomycetidae</taxon>
        <taxon>Eurotiales</taxon>
        <taxon>Aspergillaceae</taxon>
        <taxon>Penicillium</taxon>
    </lineage>
</organism>
<dbReference type="RefSeq" id="XP_056767666.1">
    <property type="nucleotide sequence ID" value="XM_056909048.1"/>
</dbReference>
<feature type="compositionally biased region" description="Polar residues" evidence="1">
    <location>
        <begin position="653"/>
        <end position="677"/>
    </location>
</feature>
<evidence type="ECO:0000313" key="3">
    <source>
        <dbReference type="Proteomes" id="UP001213681"/>
    </source>
</evidence>
<dbReference type="Proteomes" id="UP001213681">
    <property type="component" value="Unassembled WGS sequence"/>
</dbReference>
<feature type="compositionally biased region" description="Acidic residues" evidence="1">
    <location>
        <begin position="421"/>
        <end position="430"/>
    </location>
</feature>
<feature type="region of interest" description="Disordered" evidence="1">
    <location>
        <begin position="1"/>
        <end position="298"/>
    </location>
</feature>
<gene>
    <name evidence="2" type="ORF">N7458_005666</name>
</gene>